<name>A0ABS3HCJ8_9ENTE</name>
<gene>
    <name evidence="6" type="ORF">JZO85_02795</name>
</gene>
<feature type="domain" description="OmpR/PhoB-type" evidence="5">
    <location>
        <begin position="118"/>
        <end position="224"/>
    </location>
</feature>
<feature type="DNA-binding region" description="OmpR/PhoB-type" evidence="4">
    <location>
        <begin position="118"/>
        <end position="224"/>
    </location>
</feature>
<evidence type="ECO:0000313" key="6">
    <source>
        <dbReference type="EMBL" id="MBO0451177.1"/>
    </source>
</evidence>
<protein>
    <submittedName>
        <fullName evidence="6">Winged helix-turn-helix domain-containing protein</fullName>
    </submittedName>
</protein>
<accession>A0ABS3HCJ8</accession>
<keyword evidence="3" id="KW-0804">Transcription</keyword>
<dbReference type="PROSITE" id="PS51755">
    <property type="entry name" value="OMPR_PHOB"/>
    <property type="match status" value="1"/>
</dbReference>
<evidence type="ECO:0000256" key="3">
    <source>
        <dbReference type="ARBA" id="ARBA00023163"/>
    </source>
</evidence>
<dbReference type="SUPFAM" id="SSF46894">
    <property type="entry name" value="C-terminal effector domain of the bipartite response regulators"/>
    <property type="match status" value="1"/>
</dbReference>
<organism evidence="6 7">
    <name type="scientific">Candidatus Enterococcus murrayae</name>
    <dbReference type="NCBI Taxonomy" id="2815321"/>
    <lineage>
        <taxon>Bacteria</taxon>
        <taxon>Bacillati</taxon>
        <taxon>Bacillota</taxon>
        <taxon>Bacilli</taxon>
        <taxon>Lactobacillales</taxon>
        <taxon>Enterococcaceae</taxon>
        <taxon>Enterococcus</taxon>
    </lineage>
</organism>
<sequence>MKNIIVLTKSLISEQELEQQLQQLDCEVYVSKRVLEQCLYDEVNLNLLRSFEIILVSETISNNELSWLLPAIKEANAFIIRKTDSDLSGEEKRDWKKQGVFSWIKTHNTLEELRESIDEVVNRKNAKSLTSNIVALRRSNEQKRFSTLTLTHKERRLMTLLFQANGSTVSREELSYKLWGKAPCNSTLTQLSTLTNKMKIKLAEQGIYGDIIQTVWGVGYKLMDDFYDQVISDEVVVEM</sequence>
<dbReference type="RefSeq" id="WP_207106982.1">
    <property type="nucleotide sequence ID" value="NZ_JAFLVR010000005.1"/>
</dbReference>
<dbReference type="InterPro" id="IPR016032">
    <property type="entry name" value="Sig_transdc_resp-reg_C-effctor"/>
</dbReference>
<evidence type="ECO:0000259" key="5">
    <source>
        <dbReference type="PROSITE" id="PS51755"/>
    </source>
</evidence>
<evidence type="ECO:0000313" key="7">
    <source>
        <dbReference type="Proteomes" id="UP000664495"/>
    </source>
</evidence>
<dbReference type="EMBL" id="JAFLVR010000005">
    <property type="protein sequence ID" value="MBO0451177.1"/>
    <property type="molecule type" value="Genomic_DNA"/>
</dbReference>
<dbReference type="InterPro" id="IPR001867">
    <property type="entry name" value="OmpR/PhoB-type_DNA-bd"/>
</dbReference>
<dbReference type="CDD" id="cd00383">
    <property type="entry name" value="trans_reg_C"/>
    <property type="match status" value="1"/>
</dbReference>
<evidence type="ECO:0000256" key="1">
    <source>
        <dbReference type="ARBA" id="ARBA00023015"/>
    </source>
</evidence>
<dbReference type="Proteomes" id="UP000664495">
    <property type="component" value="Unassembled WGS sequence"/>
</dbReference>
<reference evidence="6 7" key="1">
    <citation type="submission" date="2021-03" db="EMBL/GenBank/DDBJ databases">
        <title>Enterococcal diversity collection.</title>
        <authorList>
            <person name="Gilmore M.S."/>
            <person name="Schwartzman J."/>
            <person name="Van Tyne D."/>
            <person name="Martin M."/>
            <person name="Earl A.M."/>
            <person name="Manson A.L."/>
            <person name="Straub T."/>
            <person name="Salamzade R."/>
            <person name="Saavedra J."/>
            <person name="Lebreton F."/>
            <person name="Prichula J."/>
            <person name="Schaufler K."/>
            <person name="Gaca A."/>
            <person name="Sgardioli B."/>
            <person name="Wagenaar J."/>
            <person name="Strong T."/>
        </authorList>
    </citation>
    <scope>NUCLEOTIDE SEQUENCE [LARGE SCALE GENOMIC DNA]</scope>
    <source>
        <strain evidence="6 7">MJM16</strain>
    </source>
</reference>
<comment type="caution">
    <text evidence="6">The sequence shown here is derived from an EMBL/GenBank/DDBJ whole genome shotgun (WGS) entry which is preliminary data.</text>
</comment>
<dbReference type="SMART" id="SM00862">
    <property type="entry name" value="Trans_reg_C"/>
    <property type="match status" value="1"/>
</dbReference>
<keyword evidence="7" id="KW-1185">Reference proteome</keyword>
<dbReference type="InterPro" id="IPR036388">
    <property type="entry name" value="WH-like_DNA-bd_sf"/>
</dbReference>
<dbReference type="Pfam" id="PF00486">
    <property type="entry name" value="Trans_reg_C"/>
    <property type="match status" value="1"/>
</dbReference>
<dbReference type="Gene3D" id="1.10.10.10">
    <property type="entry name" value="Winged helix-like DNA-binding domain superfamily/Winged helix DNA-binding domain"/>
    <property type="match status" value="1"/>
</dbReference>
<evidence type="ECO:0000256" key="4">
    <source>
        <dbReference type="PROSITE-ProRule" id="PRU01091"/>
    </source>
</evidence>
<keyword evidence="2 4" id="KW-0238">DNA-binding</keyword>
<evidence type="ECO:0000256" key="2">
    <source>
        <dbReference type="ARBA" id="ARBA00023125"/>
    </source>
</evidence>
<keyword evidence="1" id="KW-0805">Transcription regulation</keyword>
<proteinExistence type="predicted"/>